<organism evidence="6 7">
    <name type="scientific">Pseudonocardia yuanmonensis</name>
    <dbReference type="NCBI Taxonomy" id="1095914"/>
    <lineage>
        <taxon>Bacteria</taxon>
        <taxon>Bacillati</taxon>
        <taxon>Actinomycetota</taxon>
        <taxon>Actinomycetes</taxon>
        <taxon>Pseudonocardiales</taxon>
        <taxon>Pseudonocardiaceae</taxon>
        <taxon>Pseudonocardia</taxon>
    </lineage>
</organism>
<evidence type="ECO:0000256" key="2">
    <source>
        <dbReference type="ARBA" id="ARBA00007639"/>
    </source>
</evidence>
<name>A0ABP8WJD2_9PSEU</name>
<sequence>MSTKWRRTAAAAVGVALGALVAGCGPSGTVDGDRQYTIGVTTLFSSPIINGYTAGMQAEADKRGITLKVNTADSNVGKEASIIDTYITQQVDAILIDPISDSGSIPAVQRAVAAGITVLCYDTCIQEDAKASMIKGYVTSDQTALGREAGEAAAKYIAEDLGGKAKIGMLTCDQSYAICAQRRDGFLSALAPGSYEIVAKQEGYVVDKARPLATDMLTANPDLGLIFGQNEGSTIGAALAVKSAGRTGTHVVGIDITPVIAQLMTEPDPALVFTAGQGAEELGQKAIGLAVDALEGRPQAETQYAGLLPYSASDQAGLAAYLSTHN</sequence>
<evidence type="ECO:0000259" key="5">
    <source>
        <dbReference type="Pfam" id="PF13407"/>
    </source>
</evidence>
<comment type="subcellular location">
    <subcellularLocation>
        <location evidence="1">Cell envelope</location>
    </subcellularLocation>
</comment>
<reference evidence="7" key="1">
    <citation type="journal article" date="2019" name="Int. J. Syst. Evol. Microbiol.">
        <title>The Global Catalogue of Microorganisms (GCM) 10K type strain sequencing project: providing services to taxonomists for standard genome sequencing and annotation.</title>
        <authorList>
            <consortium name="The Broad Institute Genomics Platform"/>
            <consortium name="The Broad Institute Genome Sequencing Center for Infectious Disease"/>
            <person name="Wu L."/>
            <person name="Ma J."/>
        </authorList>
    </citation>
    <scope>NUCLEOTIDE SEQUENCE [LARGE SCALE GENOMIC DNA]</scope>
    <source>
        <strain evidence="7">JCM 18055</strain>
    </source>
</reference>
<evidence type="ECO:0000313" key="7">
    <source>
        <dbReference type="Proteomes" id="UP001500325"/>
    </source>
</evidence>
<evidence type="ECO:0000256" key="1">
    <source>
        <dbReference type="ARBA" id="ARBA00004196"/>
    </source>
</evidence>
<evidence type="ECO:0000313" key="6">
    <source>
        <dbReference type="EMBL" id="GAA4690876.1"/>
    </source>
</evidence>
<dbReference type="InterPro" id="IPR025997">
    <property type="entry name" value="SBP_2_dom"/>
</dbReference>
<evidence type="ECO:0000256" key="3">
    <source>
        <dbReference type="ARBA" id="ARBA00022729"/>
    </source>
</evidence>
<feature type="domain" description="Periplasmic binding protein" evidence="5">
    <location>
        <begin position="45"/>
        <end position="297"/>
    </location>
</feature>
<dbReference type="Proteomes" id="UP001500325">
    <property type="component" value="Unassembled WGS sequence"/>
</dbReference>
<gene>
    <name evidence="6" type="ORF">GCM10023215_29570</name>
</gene>
<dbReference type="Pfam" id="PF13407">
    <property type="entry name" value="Peripla_BP_4"/>
    <property type="match status" value="1"/>
</dbReference>
<dbReference type="EMBL" id="BAABIC010000009">
    <property type="protein sequence ID" value="GAA4690876.1"/>
    <property type="molecule type" value="Genomic_DNA"/>
</dbReference>
<keyword evidence="3 4" id="KW-0732">Signal</keyword>
<dbReference type="PANTHER" id="PTHR46847:SF1">
    <property type="entry name" value="D-ALLOSE-BINDING PERIPLASMIC PROTEIN-RELATED"/>
    <property type="match status" value="1"/>
</dbReference>
<comment type="caution">
    <text evidence="6">The sequence shown here is derived from an EMBL/GenBank/DDBJ whole genome shotgun (WGS) entry which is preliminary data.</text>
</comment>
<dbReference type="Gene3D" id="3.40.50.2300">
    <property type="match status" value="2"/>
</dbReference>
<accession>A0ABP8WJD2</accession>
<evidence type="ECO:0000256" key="4">
    <source>
        <dbReference type="SAM" id="SignalP"/>
    </source>
</evidence>
<comment type="similarity">
    <text evidence="2">Belongs to the bacterial solute-binding protein 2 family.</text>
</comment>
<protein>
    <submittedName>
        <fullName evidence="6">Substrate-binding domain-containing protein</fullName>
    </submittedName>
</protein>
<feature type="signal peptide" evidence="4">
    <location>
        <begin position="1"/>
        <end position="24"/>
    </location>
</feature>
<dbReference type="PANTHER" id="PTHR46847">
    <property type="entry name" value="D-ALLOSE-BINDING PERIPLASMIC PROTEIN-RELATED"/>
    <property type="match status" value="1"/>
</dbReference>
<dbReference type="InterPro" id="IPR028082">
    <property type="entry name" value="Peripla_BP_I"/>
</dbReference>
<feature type="chain" id="PRO_5045828353" evidence="4">
    <location>
        <begin position="25"/>
        <end position="326"/>
    </location>
</feature>
<dbReference type="PROSITE" id="PS51257">
    <property type="entry name" value="PROKAR_LIPOPROTEIN"/>
    <property type="match status" value="1"/>
</dbReference>
<proteinExistence type="inferred from homology"/>
<keyword evidence="7" id="KW-1185">Reference proteome</keyword>
<dbReference type="RefSeq" id="WP_345381074.1">
    <property type="nucleotide sequence ID" value="NZ_BAABIC010000009.1"/>
</dbReference>
<dbReference type="SUPFAM" id="SSF53822">
    <property type="entry name" value="Periplasmic binding protein-like I"/>
    <property type="match status" value="1"/>
</dbReference>